<dbReference type="PANTHER" id="PTHR43297">
    <property type="entry name" value="OLIGOPEPTIDE TRANSPORT ATP-BINDING PROTEIN APPD"/>
    <property type="match status" value="1"/>
</dbReference>
<dbReference type="Pfam" id="PF00005">
    <property type="entry name" value="ABC_tran"/>
    <property type="match status" value="1"/>
</dbReference>
<evidence type="ECO:0000259" key="8">
    <source>
        <dbReference type="PROSITE" id="PS50893"/>
    </source>
</evidence>
<dbReference type="GO" id="GO:0015833">
    <property type="term" value="P:peptide transport"/>
    <property type="evidence" value="ECO:0007669"/>
    <property type="project" value="InterPro"/>
</dbReference>
<dbReference type="PROSITE" id="PS50893">
    <property type="entry name" value="ABC_TRANSPORTER_2"/>
    <property type="match status" value="1"/>
</dbReference>
<dbReference type="Gene3D" id="3.40.50.300">
    <property type="entry name" value="P-loop containing nucleotide triphosphate hydrolases"/>
    <property type="match status" value="1"/>
</dbReference>
<dbReference type="CDD" id="cd03257">
    <property type="entry name" value="ABC_NikE_OppD_transporters"/>
    <property type="match status" value="1"/>
</dbReference>
<dbReference type="RefSeq" id="WP_115734132.1">
    <property type="nucleotide sequence ID" value="NZ_BAAAVY010000009.1"/>
</dbReference>
<name>A0A381ILJ5_AMIAI</name>
<dbReference type="PANTHER" id="PTHR43297:SF2">
    <property type="entry name" value="DIPEPTIDE TRANSPORT ATP-BINDING PROTEIN DPPD"/>
    <property type="match status" value="1"/>
</dbReference>
<evidence type="ECO:0000256" key="3">
    <source>
        <dbReference type="ARBA" id="ARBA00022448"/>
    </source>
</evidence>
<comment type="similarity">
    <text evidence="2">Belongs to the ABC transporter superfamily.</text>
</comment>
<gene>
    <name evidence="9" type="primary">gsiA_39</name>
    <name evidence="9" type="ORF">NCTC10684_05116</name>
</gene>
<evidence type="ECO:0000256" key="4">
    <source>
        <dbReference type="ARBA" id="ARBA00022475"/>
    </source>
</evidence>
<dbReference type="OrthoDB" id="9815712at2"/>
<dbReference type="GO" id="GO:0016887">
    <property type="term" value="F:ATP hydrolysis activity"/>
    <property type="evidence" value="ECO:0007669"/>
    <property type="project" value="InterPro"/>
</dbReference>
<dbReference type="InterPro" id="IPR003593">
    <property type="entry name" value="AAA+_ATPase"/>
</dbReference>
<protein>
    <submittedName>
        <fullName evidence="9">Glutathione import ATP-binding protein GsiA</fullName>
        <ecNumber evidence="9">3.6.3.-</ecNumber>
    </submittedName>
</protein>
<accession>A0A381ILJ5</accession>
<evidence type="ECO:0000313" key="10">
    <source>
        <dbReference type="Proteomes" id="UP000254701"/>
    </source>
</evidence>
<dbReference type="GO" id="GO:0005886">
    <property type="term" value="C:plasma membrane"/>
    <property type="evidence" value="ECO:0007669"/>
    <property type="project" value="UniProtKB-SubCell"/>
</dbReference>
<evidence type="ECO:0000313" key="9">
    <source>
        <dbReference type="EMBL" id="SUY28378.1"/>
    </source>
</evidence>
<evidence type="ECO:0000256" key="5">
    <source>
        <dbReference type="ARBA" id="ARBA00022741"/>
    </source>
</evidence>
<evidence type="ECO:0000256" key="7">
    <source>
        <dbReference type="ARBA" id="ARBA00023136"/>
    </source>
</evidence>
<dbReference type="Pfam" id="PF08352">
    <property type="entry name" value="oligo_HPY"/>
    <property type="match status" value="1"/>
</dbReference>
<keyword evidence="4" id="KW-1003">Cell membrane</keyword>
<dbReference type="InterPro" id="IPR027417">
    <property type="entry name" value="P-loop_NTPase"/>
</dbReference>
<dbReference type="GO" id="GO:0005524">
    <property type="term" value="F:ATP binding"/>
    <property type="evidence" value="ECO:0007669"/>
    <property type="project" value="UniProtKB-KW"/>
</dbReference>
<keyword evidence="7" id="KW-0472">Membrane</keyword>
<dbReference type="EC" id="3.6.3.-" evidence="9"/>
<comment type="subcellular location">
    <subcellularLocation>
        <location evidence="1">Cell inner membrane</location>
        <topology evidence="1">Peripheral membrane protein</topology>
    </subcellularLocation>
</comment>
<dbReference type="InterPro" id="IPR003439">
    <property type="entry name" value="ABC_transporter-like_ATP-bd"/>
</dbReference>
<dbReference type="InterPro" id="IPR013563">
    <property type="entry name" value="Oligopep_ABC_C"/>
</dbReference>
<sequence length="336" mass="35452">MASKEILRVSDLCVDLFTQRSVIRPVDGVSYSVAAGETLAIVGESGSGKTVLNFAPLGLMPTGVNVDLSGSILFNDTELVGIAEPALRKLRGGSIGTIFQDPMSALNPARTIGRQIAEVAELHMGLSSNQAESRALDLLKLVRMSDPDARLKQYPHELSGGLRQRVMIAIAVAAEPKLLIADEPTTALDVTVQAQIIALLKDLQKRLNMAIVLITHDMGVVAGIASRVAVMYAGRVAEYGPVGDVLVEPRHPYTMGLIDAIPRADDAPGSLFRGLPGAPPILGAPIPGCAFAPRCHAAIESCHINRPALVSTVQPLVSAACPIINKHNHGGAYVQH</sequence>
<evidence type="ECO:0000256" key="2">
    <source>
        <dbReference type="ARBA" id="ARBA00005417"/>
    </source>
</evidence>
<proteinExistence type="inferred from homology"/>
<dbReference type="AlphaFoldDB" id="A0A381ILJ5"/>
<keyword evidence="5" id="KW-0547">Nucleotide-binding</keyword>
<dbReference type="EMBL" id="UFSM01000002">
    <property type="protein sequence ID" value="SUY28378.1"/>
    <property type="molecule type" value="Genomic_DNA"/>
</dbReference>
<dbReference type="SMART" id="SM00382">
    <property type="entry name" value="AAA"/>
    <property type="match status" value="1"/>
</dbReference>
<feature type="domain" description="ABC transporter" evidence="8">
    <location>
        <begin position="7"/>
        <end position="258"/>
    </location>
</feature>
<organism evidence="9 10">
    <name type="scientific">Aminobacter aminovorans</name>
    <name type="common">Chelatobacter heintzii</name>
    <dbReference type="NCBI Taxonomy" id="83263"/>
    <lineage>
        <taxon>Bacteria</taxon>
        <taxon>Pseudomonadati</taxon>
        <taxon>Pseudomonadota</taxon>
        <taxon>Alphaproteobacteria</taxon>
        <taxon>Hyphomicrobiales</taxon>
        <taxon>Phyllobacteriaceae</taxon>
        <taxon>Aminobacter</taxon>
    </lineage>
</organism>
<keyword evidence="9" id="KW-0378">Hydrolase</keyword>
<dbReference type="FunFam" id="3.40.50.300:FF:000016">
    <property type="entry name" value="Oligopeptide ABC transporter ATP-binding component"/>
    <property type="match status" value="1"/>
</dbReference>
<reference evidence="9 10" key="1">
    <citation type="submission" date="2018-06" db="EMBL/GenBank/DDBJ databases">
        <authorList>
            <consortium name="Pathogen Informatics"/>
            <person name="Doyle S."/>
        </authorList>
    </citation>
    <scope>NUCLEOTIDE SEQUENCE [LARGE SCALE GENOMIC DNA]</scope>
    <source>
        <strain evidence="9 10">NCTC10684</strain>
    </source>
</reference>
<evidence type="ECO:0000256" key="1">
    <source>
        <dbReference type="ARBA" id="ARBA00004417"/>
    </source>
</evidence>
<keyword evidence="3" id="KW-0813">Transport</keyword>
<dbReference type="Proteomes" id="UP000254701">
    <property type="component" value="Unassembled WGS sequence"/>
</dbReference>
<dbReference type="InterPro" id="IPR050388">
    <property type="entry name" value="ABC_Ni/Peptide_Import"/>
</dbReference>
<keyword evidence="6 9" id="KW-0067">ATP-binding</keyword>
<dbReference type="GO" id="GO:0055085">
    <property type="term" value="P:transmembrane transport"/>
    <property type="evidence" value="ECO:0007669"/>
    <property type="project" value="UniProtKB-ARBA"/>
</dbReference>
<dbReference type="NCBIfam" id="TIGR01727">
    <property type="entry name" value="oligo_HPY"/>
    <property type="match status" value="1"/>
</dbReference>
<evidence type="ECO:0000256" key="6">
    <source>
        <dbReference type="ARBA" id="ARBA00022840"/>
    </source>
</evidence>
<dbReference type="SUPFAM" id="SSF52540">
    <property type="entry name" value="P-loop containing nucleoside triphosphate hydrolases"/>
    <property type="match status" value="1"/>
</dbReference>